<dbReference type="Pfam" id="PF23922">
    <property type="entry name" value="DUF7261"/>
    <property type="match status" value="1"/>
</dbReference>
<name>A0A4U5JIV4_9EURY</name>
<comment type="caution">
    <text evidence="1">The sequence shown here is derived from an EMBL/GenBank/DDBJ whole genome shotgun (WGS) entry which is preliminary data.</text>
</comment>
<sequence>MAKVNGARRERGQMILVAGIVLALLFVALALLVNAAIYTDNLATRGGDSAAEPLEYRASVVDSVGGLIDAENAAQTDLGIITSNVTNGTEAIDDTLRQYHLRRGATTNASVVPGSVNDGLLIQETETPGFTSWSANASSVRSFAIELDTTEMAAGSPFVIDMNGTTIDVAVSGDGNITVTGGTENVGCEVPPDANGMVRLDVTRERLGGEPCKFGWPTLDSDSEVGLTNAANGAGSYELTIDSADSTGEFPVGMDVKEALYSVEVALRMDTAKLRYETTVRIAPGEPDV</sequence>
<dbReference type="OrthoDB" id="238714at2157"/>
<evidence type="ECO:0000313" key="2">
    <source>
        <dbReference type="Proteomes" id="UP000308037"/>
    </source>
</evidence>
<gene>
    <name evidence="1" type="ORF">DM868_02750</name>
</gene>
<organism evidence="1 2">
    <name type="scientific">Natronomonas salsuginis</name>
    <dbReference type="NCBI Taxonomy" id="2217661"/>
    <lineage>
        <taxon>Archaea</taxon>
        <taxon>Methanobacteriati</taxon>
        <taxon>Methanobacteriota</taxon>
        <taxon>Stenosarchaea group</taxon>
        <taxon>Halobacteria</taxon>
        <taxon>Halobacteriales</taxon>
        <taxon>Natronomonadaceae</taxon>
        <taxon>Natronomonas</taxon>
    </lineage>
</organism>
<protein>
    <submittedName>
        <fullName evidence="1">Uncharacterized protein</fullName>
    </submittedName>
</protein>
<dbReference type="Proteomes" id="UP000308037">
    <property type="component" value="Unassembled WGS sequence"/>
</dbReference>
<keyword evidence="2" id="KW-1185">Reference proteome</keyword>
<dbReference type="EMBL" id="QKNX01000001">
    <property type="protein sequence ID" value="TKR28018.1"/>
    <property type="molecule type" value="Genomic_DNA"/>
</dbReference>
<dbReference type="RefSeq" id="WP_137275318.1">
    <property type="nucleotide sequence ID" value="NZ_QKNX01000001.1"/>
</dbReference>
<evidence type="ECO:0000313" key="1">
    <source>
        <dbReference type="EMBL" id="TKR28018.1"/>
    </source>
</evidence>
<dbReference type="InterPro" id="IPR055685">
    <property type="entry name" value="DUF7261"/>
</dbReference>
<reference evidence="1 2" key="1">
    <citation type="submission" date="2019-04" db="EMBL/GenBank/DDBJ databases">
        <title>Natronomonas sp. F20-122 a newhaloarchaeon isolated from a saline saltern of Isla Bacuta, Huelva, Spain.</title>
        <authorList>
            <person name="Duran-Viseras A."/>
            <person name="Sanchez-Porro C."/>
            <person name="Ventosa A."/>
        </authorList>
    </citation>
    <scope>NUCLEOTIDE SEQUENCE [LARGE SCALE GENOMIC DNA]</scope>
    <source>
        <strain evidence="1 2">F20-122</strain>
    </source>
</reference>
<accession>A0A4U5JIV4</accession>
<proteinExistence type="predicted"/>
<dbReference type="AlphaFoldDB" id="A0A4U5JIV4"/>